<dbReference type="Proteomes" id="UP001145114">
    <property type="component" value="Unassembled WGS sequence"/>
</dbReference>
<evidence type="ECO:0000313" key="2">
    <source>
        <dbReference type="Proteomes" id="UP001145114"/>
    </source>
</evidence>
<dbReference type="EMBL" id="JAMZIH010006951">
    <property type="protein sequence ID" value="KAJ1673437.1"/>
    <property type="molecule type" value="Genomic_DNA"/>
</dbReference>
<name>A0ACC1HDW2_9FUNG</name>
<comment type="caution">
    <text evidence="1">The sequence shown here is derived from an EMBL/GenBank/DDBJ whole genome shotgun (WGS) entry which is preliminary data.</text>
</comment>
<reference evidence="1" key="1">
    <citation type="submission" date="2022-06" db="EMBL/GenBank/DDBJ databases">
        <title>Phylogenomic reconstructions and comparative analyses of Kickxellomycotina fungi.</title>
        <authorList>
            <person name="Reynolds N.K."/>
            <person name="Stajich J.E."/>
            <person name="Barry K."/>
            <person name="Grigoriev I.V."/>
            <person name="Crous P."/>
            <person name="Smith M.E."/>
        </authorList>
    </citation>
    <scope>NUCLEOTIDE SEQUENCE</scope>
    <source>
        <strain evidence="1">RSA 2271</strain>
    </source>
</reference>
<sequence length="212" mass="24220">MGTFRESMTEEDQDWIRKQKLFVVGTCPLEARGHVNISPKGCDCLRIISANQVMYLDLTGSGVETITHLRQNGRITFMFCAFEGSPRIMRLFGKARVYERQDPEFDKLFKQHFSEWENSSISVGARSIIVADIDKVGQSCGFGVPLYDYQGDRDNLRKSYARFGSTLDRFCQYWCTKNERSIDGIPSGLLGKNGFELHILSSWHRLQGVMPL</sequence>
<proteinExistence type="predicted"/>
<evidence type="ECO:0000313" key="1">
    <source>
        <dbReference type="EMBL" id="KAJ1673437.1"/>
    </source>
</evidence>
<protein>
    <submittedName>
        <fullName evidence="1">Uncharacterized protein</fullName>
    </submittedName>
</protein>
<keyword evidence="2" id="KW-1185">Reference proteome</keyword>
<feature type="non-terminal residue" evidence="1">
    <location>
        <position position="212"/>
    </location>
</feature>
<gene>
    <name evidence="1" type="ORF">EV182_005234</name>
</gene>
<accession>A0ACC1HDW2</accession>
<organism evidence="1 2">
    <name type="scientific">Spiromyces aspiralis</name>
    <dbReference type="NCBI Taxonomy" id="68401"/>
    <lineage>
        <taxon>Eukaryota</taxon>
        <taxon>Fungi</taxon>
        <taxon>Fungi incertae sedis</taxon>
        <taxon>Zoopagomycota</taxon>
        <taxon>Kickxellomycotina</taxon>
        <taxon>Kickxellomycetes</taxon>
        <taxon>Kickxellales</taxon>
        <taxon>Kickxellaceae</taxon>
        <taxon>Spiromyces</taxon>
    </lineage>
</organism>